<evidence type="ECO:0000313" key="2">
    <source>
        <dbReference type="WBParaSite" id="PS1159_v2.g18961.t2"/>
    </source>
</evidence>
<reference evidence="2" key="1">
    <citation type="submission" date="2022-11" db="UniProtKB">
        <authorList>
            <consortium name="WormBaseParasite"/>
        </authorList>
    </citation>
    <scope>IDENTIFICATION</scope>
</reference>
<protein>
    <submittedName>
        <fullName evidence="2">Grh/CP2 DB domain-containing protein</fullName>
    </submittedName>
</protein>
<name>A0AC35FMD6_9BILA</name>
<dbReference type="WBParaSite" id="PS1159_v2.g18961.t2">
    <property type="protein sequence ID" value="PS1159_v2.g18961.t2"/>
    <property type="gene ID" value="PS1159_v2.g18961"/>
</dbReference>
<sequence>MSHFQLETSSVIKTAPPGRSNNNQNNNNSFSSPKHEPLELTQPNLQVFEDLTKMQPIEQQYYMTPNYSYNIAAAAAQQPVLNLAATAQSSNIYYAPTNQNWQWQNYRMEHPTIQYTHQSQQQQQQQQQQNNDNGHDSRIYKHLNVEMLSPVDSGIGADLSLLDPNKAEFYIQASTANQSAAQVVQHTQGDILHGLERRETAHSHRESSPVIIPKLQNAYGFQYSLEAAISTSIRREDDRMTYVNKGQFYTVSLDYIPDPCKPLKSQTVRSLLMVVFREDKSYEDEIKTWQMWHKRQHSAKQRILEVDAKNSNGIIGQIEEVSHNAIQFSWSPTDPGPVKVSIAVQCLSTDFSTQKGVKGLPLHVQIDTYDEADNDKIPFHRGYCQIKVFCDKGAERKLRDEEKRANRRKSAGGGRKKSDGEYHEACERSEFYHMSDLEKPVALFVPSDDFDTRFFDGSAIPFDPLSDLEPSPPKRSRTATDRVMIYVRKNDEQIYTPLHLVPPSLTGLAHAIGEKFNIDSDKIKGFFKQCAKGVTVKIDDDMIKHYCNHDTFIIDIEQAGDDPSCCTVTLCELIIPNSSQQQQQYISSSSHTPNS</sequence>
<proteinExistence type="predicted"/>
<organism evidence="1 2">
    <name type="scientific">Panagrolaimus sp. PS1159</name>
    <dbReference type="NCBI Taxonomy" id="55785"/>
    <lineage>
        <taxon>Eukaryota</taxon>
        <taxon>Metazoa</taxon>
        <taxon>Ecdysozoa</taxon>
        <taxon>Nematoda</taxon>
        <taxon>Chromadorea</taxon>
        <taxon>Rhabditida</taxon>
        <taxon>Tylenchina</taxon>
        <taxon>Panagrolaimomorpha</taxon>
        <taxon>Panagrolaimoidea</taxon>
        <taxon>Panagrolaimidae</taxon>
        <taxon>Panagrolaimus</taxon>
    </lineage>
</organism>
<evidence type="ECO:0000313" key="1">
    <source>
        <dbReference type="Proteomes" id="UP000887580"/>
    </source>
</evidence>
<dbReference type="Proteomes" id="UP000887580">
    <property type="component" value="Unplaced"/>
</dbReference>
<accession>A0AC35FMD6</accession>